<dbReference type="PATRIC" id="fig|929558.5.peg.1811"/>
<proteinExistence type="predicted"/>
<comment type="caution">
    <text evidence="1">The sequence shown here is derived from an EMBL/GenBank/DDBJ whole genome shotgun (WGS) entry which is preliminary data.</text>
</comment>
<accession>H1FVM6</accession>
<evidence type="ECO:0000313" key="1">
    <source>
        <dbReference type="EMBL" id="EHP30339.1"/>
    </source>
</evidence>
<protein>
    <submittedName>
        <fullName evidence="1">Uncharacterized protein</fullName>
    </submittedName>
</protein>
<dbReference type="Proteomes" id="UP000006431">
    <property type="component" value="Unassembled WGS sequence"/>
</dbReference>
<gene>
    <name evidence="1" type="ORF">SMGD1_1816</name>
</gene>
<accession>B6BII4</accession>
<reference evidence="1 2" key="1">
    <citation type="journal article" date="2012" name="Proc. Natl. Acad. Sci. U.S.A.">
        <title>Genome and physiology of a model Epsilonproteobacterium responsible for sulfide detoxification in marine oxygen depletion zones.</title>
        <authorList>
            <person name="Grote J."/>
            <person name="Schott T."/>
            <person name="Bruckner C.G."/>
            <person name="Glockner F.O."/>
            <person name="Jost G."/>
            <person name="Teeling H."/>
            <person name="Labrenz M."/>
            <person name="Jurgens K."/>
        </authorList>
    </citation>
    <scope>NUCLEOTIDE SEQUENCE [LARGE SCALE GENOMIC DNA]</scope>
    <source>
        <strain evidence="1 2">GD1</strain>
    </source>
</reference>
<dbReference type="HOGENOM" id="CLU_195839_1_0_7"/>
<evidence type="ECO:0000313" key="2">
    <source>
        <dbReference type="Proteomes" id="UP000006431"/>
    </source>
</evidence>
<organism evidence="1 2">
    <name type="scientific">Sulfurimonas gotlandica (strain DSM 19862 / JCM 16533 / GD1)</name>
    <dbReference type="NCBI Taxonomy" id="929558"/>
    <lineage>
        <taxon>Bacteria</taxon>
        <taxon>Pseudomonadati</taxon>
        <taxon>Campylobacterota</taxon>
        <taxon>Epsilonproteobacteria</taxon>
        <taxon>Campylobacterales</taxon>
        <taxon>Sulfurimonadaceae</taxon>
        <taxon>Sulfurimonas</taxon>
    </lineage>
</organism>
<dbReference type="OrthoDB" id="5334922at2"/>
<dbReference type="AlphaFoldDB" id="B6BII4"/>
<keyword evidence="2" id="KW-1185">Reference proteome</keyword>
<dbReference type="STRING" id="929558.SMGD1_1816"/>
<dbReference type="eggNOG" id="ENOG5031V40">
    <property type="taxonomic scope" value="Bacteria"/>
</dbReference>
<dbReference type="RefSeq" id="WP_008335827.1">
    <property type="nucleotide sequence ID" value="NZ_AFRZ01000001.1"/>
</dbReference>
<dbReference type="EMBL" id="AFRZ01000001">
    <property type="protein sequence ID" value="EHP30339.1"/>
    <property type="molecule type" value="Genomic_DNA"/>
</dbReference>
<sequence>MSKKIGLHIGGRRFDVDVEDDFAPFLEQNMAKDFNIDGNNDLKKMLHAYVKKTHEIFLQEKEIEKILRKTEI</sequence>
<name>B6BII4_SULGG</name>